<dbReference type="PROSITE" id="PS00893">
    <property type="entry name" value="NUDIX_BOX"/>
    <property type="match status" value="1"/>
</dbReference>
<proteinExistence type="predicted"/>
<dbReference type="PANTHER" id="PTHR10885">
    <property type="entry name" value="ISOPENTENYL-DIPHOSPHATE DELTA-ISOMERASE"/>
    <property type="match status" value="1"/>
</dbReference>
<feature type="domain" description="Nudix hydrolase" evidence="1">
    <location>
        <begin position="28"/>
        <end position="157"/>
    </location>
</feature>
<sequence>MEYWDVYDKNGKWKRKAIKKGTRLRRNEYHIISEGWILRDDNKFIIQRRSLNKKSFSGMWYCSAGGSVISGETPKEGMVREFKEELGIDISEEELRLKRIIVEKNTIFHIFLVRKNISLEEITLQEEEVMDATLATSDEIMQMVQRGSFIGLSYYEKFFKNVLNNRLK</sequence>
<comment type="caution">
    <text evidence="2">The sequence shown here is derived from an EMBL/GenBank/DDBJ whole genome shotgun (WGS) entry which is preliminary data.</text>
</comment>
<dbReference type="InterPro" id="IPR020084">
    <property type="entry name" value="NUDIX_hydrolase_CS"/>
</dbReference>
<evidence type="ECO:0000313" key="2">
    <source>
        <dbReference type="EMBL" id="MBU5668326.1"/>
    </source>
</evidence>
<dbReference type="PANTHER" id="PTHR10885:SF0">
    <property type="entry name" value="ISOPENTENYL-DIPHOSPHATE DELTA-ISOMERASE"/>
    <property type="match status" value="1"/>
</dbReference>
<reference evidence="2 3" key="1">
    <citation type="submission" date="2021-06" db="EMBL/GenBank/DDBJ databases">
        <authorList>
            <person name="Sun Q."/>
            <person name="Li D."/>
        </authorList>
    </citation>
    <scope>NUCLEOTIDE SEQUENCE [LARGE SCALE GENOMIC DNA]</scope>
    <source>
        <strain evidence="2 3">MSJ-1</strain>
    </source>
</reference>
<evidence type="ECO:0000259" key="1">
    <source>
        <dbReference type="PROSITE" id="PS51462"/>
    </source>
</evidence>
<keyword evidence="3" id="KW-1185">Reference proteome</keyword>
<gene>
    <name evidence="2" type="ORF">KQI68_00580</name>
</gene>
<dbReference type="InterPro" id="IPR000086">
    <property type="entry name" value="NUDIX_hydrolase_dom"/>
</dbReference>
<dbReference type="Proteomes" id="UP000783742">
    <property type="component" value="Unassembled WGS sequence"/>
</dbReference>
<dbReference type="EMBL" id="JAHLQO010000001">
    <property type="protein sequence ID" value="MBU5668326.1"/>
    <property type="molecule type" value="Genomic_DNA"/>
</dbReference>
<organism evidence="2 3">
    <name type="scientific">Peptoniphilus ovalis</name>
    <dbReference type="NCBI Taxonomy" id="2841503"/>
    <lineage>
        <taxon>Bacteria</taxon>
        <taxon>Bacillati</taxon>
        <taxon>Bacillota</taxon>
        <taxon>Tissierellia</taxon>
        <taxon>Tissierellales</taxon>
        <taxon>Peptoniphilaceae</taxon>
        <taxon>Peptoniphilus</taxon>
    </lineage>
</organism>
<dbReference type="CDD" id="cd04693">
    <property type="entry name" value="NUDIX_Hydrolase"/>
    <property type="match status" value="1"/>
</dbReference>
<dbReference type="Pfam" id="PF00293">
    <property type="entry name" value="NUDIX"/>
    <property type="match status" value="1"/>
</dbReference>
<protein>
    <submittedName>
        <fullName evidence="2">NUDIX domain-containing protein</fullName>
    </submittedName>
</protein>
<dbReference type="RefSeq" id="WP_216548000.1">
    <property type="nucleotide sequence ID" value="NZ_JAHLQO010000001.1"/>
</dbReference>
<dbReference type="PROSITE" id="PS51462">
    <property type="entry name" value="NUDIX"/>
    <property type="match status" value="1"/>
</dbReference>
<evidence type="ECO:0000313" key="3">
    <source>
        <dbReference type="Proteomes" id="UP000783742"/>
    </source>
</evidence>
<name>A0ABS6FGD5_9FIRM</name>
<accession>A0ABS6FGD5</accession>